<gene>
    <name evidence="1" type="ORF">J0M35_15790</name>
</gene>
<dbReference type="AlphaFoldDB" id="A0A8J7P8F7"/>
<reference evidence="1" key="1">
    <citation type="submission" date="2021-02" db="EMBL/GenBank/DDBJ databases">
        <title>Genome-Resolved Metagenomics of a Microbial Community Performing Photosynthetic Biological Nutrient Removal.</title>
        <authorList>
            <person name="Mcdaniel E.A."/>
        </authorList>
    </citation>
    <scope>NUCLEOTIDE SEQUENCE</scope>
    <source>
        <strain evidence="1">UWPOB_OBS1</strain>
    </source>
</reference>
<protein>
    <recommendedName>
        <fullName evidence="3">Lipoprotein</fullName>
    </recommendedName>
</protein>
<evidence type="ECO:0000313" key="2">
    <source>
        <dbReference type="Proteomes" id="UP000664277"/>
    </source>
</evidence>
<evidence type="ECO:0008006" key="3">
    <source>
        <dbReference type="Google" id="ProtNLM"/>
    </source>
</evidence>
<comment type="caution">
    <text evidence="1">The sequence shown here is derived from an EMBL/GenBank/DDBJ whole genome shotgun (WGS) entry which is preliminary data.</text>
</comment>
<sequence>MKDIKPTLMRVNLAVIAGLILSCHSTSDAKEGLQGRQRVRDNGLVWMRFGPAILHSSKYISFNNYEENGKKFVRYEISDSDKNFPKVKGLICKNFELLINCSPEEPHCCVKCQNALYLYTKPVSHENERIIDKHGLDQDGLPNLKLRQAYLIKIPINDILEGDKAERLKSDLKRLMRIDPLGKNPYTWSTMEDLLKEEKQRVKEGR</sequence>
<proteinExistence type="predicted"/>
<name>A0A8J7P8F7_9BACT</name>
<dbReference type="Proteomes" id="UP000664277">
    <property type="component" value="Unassembled WGS sequence"/>
</dbReference>
<evidence type="ECO:0000313" key="1">
    <source>
        <dbReference type="EMBL" id="MBN8661829.1"/>
    </source>
</evidence>
<organism evidence="1 2">
    <name type="scientific">Candidatus Obscuribacter phosphatis</name>
    <dbReference type="NCBI Taxonomy" id="1906157"/>
    <lineage>
        <taxon>Bacteria</taxon>
        <taxon>Bacillati</taxon>
        <taxon>Candidatus Melainabacteria</taxon>
        <taxon>Candidatus Obscuribacterales</taxon>
        <taxon>Candidatus Obscuribacteraceae</taxon>
        <taxon>Candidatus Obscuribacter</taxon>
    </lineage>
</organism>
<accession>A0A8J7P8F7</accession>
<dbReference type="EMBL" id="JAFLCK010000025">
    <property type="protein sequence ID" value="MBN8661829.1"/>
    <property type="molecule type" value="Genomic_DNA"/>
</dbReference>
<dbReference type="PROSITE" id="PS51257">
    <property type="entry name" value="PROKAR_LIPOPROTEIN"/>
    <property type="match status" value="1"/>
</dbReference>